<feature type="domain" description="Nop" evidence="2">
    <location>
        <begin position="234"/>
        <end position="259"/>
    </location>
</feature>
<dbReference type="EMBL" id="JADFTS010000007">
    <property type="protein sequence ID" value="KAF9599573.1"/>
    <property type="molecule type" value="Genomic_DNA"/>
</dbReference>
<dbReference type="Pfam" id="PF01798">
    <property type="entry name" value="Nop"/>
    <property type="match status" value="1"/>
</dbReference>
<keyword evidence="4" id="KW-1185">Reference proteome</keyword>
<dbReference type="PANTHER" id="PTHR13904:SF0">
    <property type="entry name" value="U4_U6 SMALL NUCLEAR RIBONUCLEOPROTEIN PRP31"/>
    <property type="match status" value="1"/>
</dbReference>
<dbReference type="PANTHER" id="PTHR13904">
    <property type="entry name" value="PRE-MRNA SPLICING FACTOR PRP31"/>
    <property type="match status" value="1"/>
</dbReference>
<dbReference type="InterPro" id="IPR002687">
    <property type="entry name" value="Nop_dom"/>
</dbReference>
<dbReference type="SUPFAM" id="SSF89124">
    <property type="entry name" value="Nop domain"/>
    <property type="match status" value="1"/>
</dbReference>
<dbReference type="InterPro" id="IPR027105">
    <property type="entry name" value="Prp31"/>
</dbReference>
<reference evidence="3 4" key="1">
    <citation type="submission" date="2020-10" db="EMBL/GenBank/DDBJ databases">
        <title>The Coptis chinensis genome and diversification of protoberbering-type alkaloids.</title>
        <authorList>
            <person name="Wang B."/>
            <person name="Shu S."/>
            <person name="Song C."/>
            <person name="Liu Y."/>
        </authorList>
    </citation>
    <scope>NUCLEOTIDE SEQUENCE [LARGE SCALE GENOMIC DNA]</scope>
    <source>
        <strain evidence="3">HL-2020</strain>
        <tissue evidence="3">Leaf</tissue>
    </source>
</reference>
<dbReference type="InterPro" id="IPR012976">
    <property type="entry name" value="NOSIC"/>
</dbReference>
<dbReference type="PROSITE" id="PS51358">
    <property type="entry name" value="NOP"/>
    <property type="match status" value="1"/>
</dbReference>
<evidence type="ECO:0000313" key="4">
    <source>
        <dbReference type="Proteomes" id="UP000631114"/>
    </source>
</evidence>
<dbReference type="GO" id="GO:0005687">
    <property type="term" value="C:U4 snRNP"/>
    <property type="evidence" value="ECO:0007669"/>
    <property type="project" value="TreeGrafter"/>
</dbReference>
<dbReference type="FunFam" id="1.10.287.4070:FF:000003">
    <property type="entry name" value="U4/U6 small nuclear ribonucleoprotein PRP31"/>
    <property type="match status" value="1"/>
</dbReference>
<accession>A0A835LL32</accession>
<gene>
    <name evidence="3" type="ORF">IFM89_039485</name>
</gene>
<feature type="signal peptide" evidence="1">
    <location>
        <begin position="1"/>
        <end position="25"/>
    </location>
</feature>
<dbReference type="Proteomes" id="UP000631114">
    <property type="component" value="Unassembled WGS sequence"/>
</dbReference>
<dbReference type="Gene3D" id="1.10.287.4070">
    <property type="match status" value="1"/>
</dbReference>
<organism evidence="3 4">
    <name type="scientific">Coptis chinensis</name>
    <dbReference type="NCBI Taxonomy" id="261450"/>
    <lineage>
        <taxon>Eukaryota</taxon>
        <taxon>Viridiplantae</taxon>
        <taxon>Streptophyta</taxon>
        <taxon>Embryophyta</taxon>
        <taxon>Tracheophyta</taxon>
        <taxon>Spermatophyta</taxon>
        <taxon>Magnoliopsida</taxon>
        <taxon>Ranunculales</taxon>
        <taxon>Ranunculaceae</taxon>
        <taxon>Coptidoideae</taxon>
        <taxon>Coptis</taxon>
    </lineage>
</organism>
<dbReference type="SMART" id="SM00931">
    <property type="entry name" value="NOSIC"/>
    <property type="match status" value="1"/>
</dbReference>
<protein>
    <recommendedName>
        <fullName evidence="2">Nop domain-containing protein</fullName>
    </recommendedName>
</protein>
<dbReference type="CDD" id="cd00121">
    <property type="entry name" value="MATH"/>
    <property type="match status" value="1"/>
</dbReference>
<dbReference type="OrthoDB" id="1303012at2759"/>
<proteinExistence type="predicted"/>
<comment type="caution">
    <text evidence="3">The sequence shown here is derived from an EMBL/GenBank/DDBJ whole genome shotgun (WGS) entry which is preliminary data.</text>
</comment>
<feature type="chain" id="PRO_5032674507" description="Nop domain-containing protein" evidence="1">
    <location>
        <begin position="26"/>
        <end position="259"/>
    </location>
</feature>
<dbReference type="GO" id="GO:0000244">
    <property type="term" value="P:spliceosomal tri-snRNP complex assembly"/>
    <property type="evidence" value="ECO:0007669"/>
    <property type="project" value="InterPro"/>
</dbReference>
<dbReference type="InterPro" id="IPR002083">
    <property type="entry name" value="MATH/TRAF_dom"/>
</dbReference>
<dbReference type="GO" id="GO:0046540">
    <property type="term" value="C:U4/U6 x U5 tri-snRNP complex"/>
    <property type="evidence" value="ECO:0007669"/>
    <property type="project" value="InterPro"/>
</dbReference>
<sequence>MELANGERISAVISLLLMNIQSAQAAATANTVVIQHTIDLPLSKFTWTAAGNICYNQFFSFSDQCVFVRRVQIFLKGNNVDHLSMYLDVLDSSNLLDGWSKYSEFSLSVVDQVIVDCNALSVDIENEIVIVHNFVWDNYRLKFLELEYLVHHPIDYARVVKKIGNETNLTLVDLEGLLPSAIIMVVSVTASTTSGKPLPEEKLKKTLDAYDRALALDLAKKKVLDFVESRMGYISPNLSTIVGSVVAAKLMGSAGGLSL</sequence>
<evidence type="ECO:0000256" key="1">
    <source>
        <dbReference type="SAM" id="SignalP"/>
    </source>
</evidence>
<evidence type="ECO:0000313" key="3">
    <source>
        <dbReference type="EMBL" id="KAF9599573.1"/>
    </source>
</evidence>
<dbReference type="GO" id="GO:0071011">
    <property type="term" value="C:precatalytic spliceosome"/>
    <property type="evidence" value="ECO:0007669"/>
    <property type="project" value="TreeGrafter"/>
</dbReference>
<keyword evidence="1" id="KW-0732">Signal</keyword>
<name>A0A835LL32_9MAGN</name>
<dbReference type="InterPro" id="IPR036070">
    <property type="entry name" value="Nop_dom_sf"/>
</dbReference>
<evidence type="ECO:0000259" key="2">
    <source>
        <dbReference type="PROSITE" id="PS51358"/>
    </source>
</evidence>
<dbReference type="AlphaFoldDB" id="A0A835LL32"/>